<dbReference type="NCBIfam" id="TIGR03185">
    <property type="entry name" value="DNA_S_dndD"/>
    <property type="match status" value="1"/>
</dbReference>
<dbReference type="RefSeq" id="WP_006275784.1">
    <property type="nucleotide sequence ID" value="NZ_ACYA01000002.1"/>
</dbReference>
<sequence>MIFLELVLQNFGPYAGKQVINLDTRIDQNNIRPIILLGGMNGGGKTTLMDAIRLALYGARAQCSTRGNLSYGDFLTQCVNNKADPINKTRIELVFEHIEDDKPVRYRVVRTWEKNPKDGKDSLGILGDDETWPQSLANIWDEYIENILPLGISNLFLFDGEQVKELAEQEVPPPIVVDAINGLLGLELVDKLSLDLEILVNRKKKENADDQDLAKLEELENRLHKQMEQKNSQKSQLQDLEEQVKNLKVKYEEALNKYISEGGKIAGERSQLDRERETQVGKVENLRKTLCELAEGVLPLQLISNLLSQVQIQGEKELRLQQIQLQNQVARDILITRDKRLVSFLHQLNLKLETITIIENFLLQDIDSLYMDLSTKLYDSKTVKANVKANNANNYEGSFLHADEETLSSLDRLIYGLPTVQNNAKNHLLELRNCLELIVCLDRQIQAAAPPEAYIKLQKIRELAEKEWSRANTNLEILNRQFINLTTTIDKTKRELNSYTDKNLKYQSNQHLIASVHRVQENLKLFKEKLTLRKLNKLEEEVKNCFLYLLHKSDLVYRVGIDAKSFQLSLYDLHGKLVPKHRLSAGEKQLLAIAFLWGLAKVSGKQLPVAIDTPLGRLDSSHRNNLLERYFPTASHQVILLSTDTEIARTEIAILREHQAIAREYILEYDSGKRETTIKEGYFW</sequence>
<evidence type="ECO:0000256" key="1">
    <source>
        <dbReference type="ARBA" id="ARBA00006930"/>
    </source>
</evidence>
<accession>A0A853M998</accession>
<dbReference type="EMBL" id="LYXA01000001">
    <property type="protein sequence ID" value="OBU75731.1"/>
    <property type="molecule type" value="Genomic_DNA"/>
</dbReference>
<evidence type="ECO:0000256" key="4">
    <source>
        <dbReference type="SAM" id="Coils"/>
    </source>
</evidence>
<evidence type="ECO:0000256" key="2">
    <source>
        <dbReference type="ARBA" id="ARBA00011322"/>
    </source>
</evidence>
<gene>
    <name evidence="6" type="ORF">A9P98_04915</name>
</gene>
<comment type="similarity">
    <text evidence="1">Belongs to the SMC family. SbcC subfamily.</text>
</comment>
<comment type="caution">
    <text evidence="6">The sequence shown here is derived from an EMBL/GenBank/DDBJ whole genome shotgun (WGS) entry which is preliminary data.</text>
</comment>
<protein>
    <recommendedName>
        <fullName evidence="3">Nuclease SbcCD subunit C</fullName>
    </recommendedName>
</protein>
<evidence type="ECO:0000259" key="5">
    <source>
        <dbReference type="Pfam" id="PF13476"/>
    </source>
</evidence>
<dbReference type="Pfam" id="PF13476">
    <property type="entry name" value="AAA_23"/>
    <property type="match status" value="1"/>
</dbReference>
<dbReference type="PANTHER" id="PTHR32114">
    <property type="entry name" value="ABC TRANSPORTER ABCH.3"/>
    <property type="match status" value="1"/>
</dbReference>
<dbReference type="SUPFAM" id="SSF52540">
    <property type="entry name" value="P-loop containing nucleoside triphosphate hydrolases"/>
    <property type="match status" value="2"/>
</dbReference>
<feature type="coiled-coil region" evidence="4">
    <location>
        <begin position="202"/>
        <end position="257"/>
    </location>
</feature>
<dbReference type="GO" id="GO:0006302">
    <property type="term" value="P:double-strand break repair"/>
    <property type="evidence" value="ECO:0007669"/>
    <property type="project" value="InterPro"/>
</dbReference>
<dbReference type="Gene3D" id="3.40.50.300">
    <property type="entry name" value="P-loop containing nucleotide triphosphate hydrolases"/>
    <property type="match status" value="2"/>
</dbReference>
<evidence type="ECO:0000256" key="3">
    <source>
        <dbReference type="ARBA" id="ARBA00013368"/>
    </source>
</evidence>
<organism evidence="6 7">
    <name type="scientific">Cylindrospermopsis raciborskii CS-505</name>
    <dbReference type="NCBI Taxonomy" id="533240"/>
    <lineage>
        <taxon>Bacteria</taxon>
        <taxon>Bacillati</taxon>
        <taxon>Cyanobacteriota</taxon>
        <taxon>Cyanophyceae</taxon>
        <taxon>Nostocales</taxon>
        <taxon>Aphanizomenonaceae</taxon>
        <taxon>Cylindrospermopsis</taxon>
    </lineage>
</organism>
<evidence type="ECO:0000313" key="6">
    <source>
        <dbReference type="EMBL" id="OBU75731.1"/>
    </source>
</evidence>
<dbReference type="AlphaFoldDB" id="A0A853M998"/>
<dbReference type="InterPro" id="IPR038729">
    <property type="entry name" value="Rad50/SbcC_AAA"/>
</dbReference>
<dbReference type="PANTHER" id="PTHR32114:SF2">
    <property type="entry name" value="ABC TRANSPORTER ABCH.3"/>
    <property type="match status" value="1"/>
</dbReference>
<reference evidence="6 7" key="1">
    <citation type="submission" date="2016-05" db="EMBL/GenBank/DDBJ databases">
        <title>First complete genome of the cyanobacterium Cylindrospermopsis raciborskii CS505, containing a circular chromosome and a single extrachromosomal element.</title>
        <authorList>
            <person name="Fuentes J."/>
            <person name="Tamames J."/>
            <person name="Allen E."/>
            <person name="Plominski A."/>
            <person name="Vasquez M."/>
        </authorList>
    </citation>
    <scope>NUCLEOTIDE SEQUENCE [LARGE SCALE GENOMIC DNA]</scope>
    <source>
        <strain evidence="6 7">CS505</strain>
    </source>
</reference>
<dbReference type="InterPro" id="IPR027417">
    <property type="entry name" value="P-loop_NTPase"/>
</dbReference>
<dbReference type="Proteomes" id="UP000093903">
    <property type="component" value="Unassembled WGS sequence"/>
</dbReference>
<keyword evidence="4" id="KW-0175">Coiled coil</keyword>
<proteinExistence type="inferred from homology"/>
<feature type="domain" description="Rad50/SbcC-type AAA" evidence="5">
    <location>
        <begin position="6"/>
        <end position="254"/>
    </location>
</feature>
<feature type="coiled-coil region" evidence="4">
    <location>
        <begin position="461"/>
        <end position="509"/>
    </location>
</feature>
<dbReference type="InterPro" id="IPR017599">
    <property type="entry name" value="DNA_S_DndD"/>
</dbReference>
<comment type="subunit">
    <text evidence="2">Heterodimer of SbcC and SbcD.</text>
</comment>
<name>A0A853M998_9CYAN</name>
<evidence type="ECO:0000313" key="7">
    <source>
        <dbReference type="Proteomes" id="UP000093903"/>
    </source>
</evidence>
<dbReference type="GO" id="GO:0016887">
    <property type="term" value="F:ATP hydrolysis activity"/>
    <property type="evidence" value="ECO:0007669"/>
    <property type="project" value="InterPro"/>
</dbReference>